<dbReference type="Gene3D" id="3.10.410.10">
    <property type="entry name" value="Formyltetrahydrofolate synthetase, domain 3"/>
    <property type="match status" value="1"/>
</dbReference>
<name>A0A523TFI2_UNCAE</name>
<evidence type="ECO:0000256" key="2">
    <source>
        <dbReference type="ARBA" id="ARBA00022563"/>
    </source>
</evidence>
<dbReference type="CDD" id="cd00477">
    <property type="entry name" value="FTHFS"/>
    <property type="match status" value="1"/>
</dbReference>
<sequence length="567" mass="60967">MLSDLEIAQAAKLRPIAEIAKDLGLEEDEIEFHGKHIAKISLEVLERLKDKPNGKFITVTAITPTPLGEGKTVVACGLGQALAKIGKKVCNATREPSKGPTFGIKGGACGGGYSQFLPMESINLHFTGDIHAVDTAHNLLAARIDETLLHGNPYHLDPHKITWRYCVDVNARALRQIIVGLGGPTNGYPRETGYDITVATETMAILALTTSLKDLRERLGRTVVGYTHDGKSVTAEDLKMAGAMTVLMKDAIKPNLVQTTENTPAICHAGPFANVAHGNNSALADMVALKLADYVVTESGFGADCGFEKIVDVTCRQSGLKLDAAVIVASIRALKMHGGAFVLKPGQKYQTIKKFAETENMPALEKGCENLAKAIDIVKTFGVPAVVAINRFTPDTDAEIELVRRKALEAGAEEAVPVEVWAKGGEGGMKLAEAVVAACEKPNHFHFLYPDDISIKEKIHTIATKIYGARDVHYDSLAEERIKLYAKLGFDKLPINMAKTHLSLSHDPNLKGVPKNFVLPVRDVRASVGAGFLYPLCGVFPTMPGLPSRPAAVDVDIDETGKTIGLF</sequence>
<dbReference type="PROSITE" id="PS00722">
    <property type="entry name" value="FTHFS_2"/>
    <property type="match status" value="1"/>
</dbReference>
<dbReference type="FunFam" id="3.30.1510.10:FF:000001">
    <property type="entry name" value="Formate--tetrahydrofolate ligase"/>
    <property type="match status" value="1"/>
</dbReference>
<keyword evidence="5 8" id="KW-0067">ATP-binding</keyword>
<keyword evidence="3 8" id="KW-0436">Ligase</keyword>
<dbReference type="GO" id="GO:0005524">
    <property type="term" value="F:ATP binding"/>
    <property type="evidence" value="ECO:0007669"/>
    <property type="project" value="UniProtKB-UniRule"/>
</dbReference>
<dbReference type="GO" id="GO:0035999">
    <property type="term" value="P:tetrahydrofolate interconversion"/>
    <property type="evidence" value="ECO:0007669"/>
    <property type="project" value="UniProtKB-UniRule"/>
</dbReference>
<feature type="binding site" evidence="8">
    <location>
        <begin position="65"/>
        <end position="72"/>
    </location>
    <ligand>
        <name>ATP</name>
        <dbReference type="ChEBI" id="CHEBI:30616"/>
    </ligand>
</feature>
<dbReference type="SUPFAM" id="SSF52540">
    <property type="entry name" value="P-loop containing nucleoside triphosphate hydrolases"/>
    <property type="match status" value="1"/>
</dbReference>
<evidence type="ECO:0000313" key="9">
    <source>
        <dbReference type="EMBL" id="TET29084.1"/>
    </source>
</evidence>
<dbReference type="EC" id="6.3.4.3" evidence="8"/>
<evidence type="ECO:0000256" key="4">
    <source>
        <dbReference type="ARBA" id="ARBA00022741"/>
    </source>
</evidence>
<dbReference type="FunFam" id="3.10.410.10:FF:000001">
    <property type="entry name" value="Putative formate--tetrahydrofolate ligase"/>
    <property type="match status" value="1"/>
</dbReference>
<proteinExistence type="inferred from homology"/>
<dbReference type="HAMAP" id="MF_01543">
    <property type="entry name" value="FTHFS"/>
    <property type="match status" value="1"/>
</dbReference>
<evidence type="ECO:0000256" key="3">
    <source>
        <dbReference type="ARBA" id="ARBA00022598"/>
    </source>
</evidence>
<organism evidence="9 10">
    <name type="scientific">Aerophobetes bacterium</name>
    <dbReference type="NCBI Taxonomy" id="2030807"/>
    <lineage>
        <taxon>Bacteria</taxon>
        <taxon>Candidatus Aerophobota</taxon>
    </lineage>
</organism>
<accession>A0A523TFI2</accession>
<dbReference type="NCBIfam" id="NF010030">
    <property type="entry name" value="PRK13505.1"/>
    <property type="match status" value="1"/>
</dbReference>
<evidence type="ECO:0000256" key="7">
    <source>
        <dbReference type="ARBA" id="ARBA00061363"/>
    </source>
</evidence>
<evidence type="ECO:0000256" key="6">
    <source>
        <dbReference type="ARBA" id="ARBA00049033"/>
    </source>
</evidence>
<evidence type="ECO:0000313" key="10">
    <source>
        <dbReference type="Proteomes" id="UP000316517"/>
    </source>
</evidence>
<dbReference type="InterPro" id="IPR020628">
    <property type="entry name" value="Formate_THF_ligase_CS"/>
</dbReference>
<dbReference type="AlphaFoldDB" id="A0A523TFI2"/>
<evidence type="ECO:0000256" key="5">
    <source>
        <dbReference type="ARBA" id="ARBA00022840"/>
    </source>
</evidence>
<comment type="caution">
    <text evidence="9">The sequence shown here is derived from an EMBL/GenBank/DDBJ whole genome shotgun (WGS) entry which is preliminary data.</text>
</comment>
<keyword evidence="2 8" id="KW-0554">One-carbon metabolism</keyword>
<comment type="catalytic activity">
    <reaction evidence="6 8">
        <text>(6S)-5,6,7,8-tetrahydrofolate + formate + ATP = (6R)-10-formyltetrahydrofolate + ADP + phosphate</text>
        <dbReference type="Rhea" id="RHEA:20221"/>
        <dbReference type="ChEBI" id="CHEBI:15740"/>
        <dbReference type="ChEBI" id="CHEBI:30616"/>
        <dbReference type="ChEBI" id="CHEBI:43474"/>
        <dbReference type="ChEBI" id="CHEBI:57453"/>
        <dbReference type="ChEBI" id="CHEBI:195366"/>
        <dbReference type="ChEBI" id="CHEBI:456216"/>
        <dbReference type="EC" id="6.3.4.3"/>
    </reaction>
</comment>
<dbReference type="InterPro" id="IPR027417">
    <property type="entry name" value="P-loop_NTPase"/>
</dbReference>
<dbReference type="Gene3D" id="3.30.1510.10">
    <property type="entry name" value="Domain 2, N(10)-formyltetrahydrofolate synthetase"/>
    <property type="match status" value="1"/>
</dbReference>
<gene>
    <name evidence="8" type="primary">fhs</name>
    <name evidence="9" type="ORF">E3J68_02405</name>
</gene>
<evidence type="ECO:0000256" key="1">
    <source>
        <dbReference type="ARBA" id="ARBA00004777"/>
    </source>
</evidence>
<reference evidence="9 10" key="1">
    <citation type="submission" date="2019-03" db="EMBL/GenBank/DDBJ databases">
        <title>Metabolic potential of uncultured bacteria and archaea associated with petroleum seepage in deep-sea sediments.</title>
        <authorList>
            <person name="Dong X."/>
            <person name="Hubert C."/>
        </authorList>
    </citation>
    <scope>NUCLEOTIDE SEQUENCE [LARGE SCALE GENOMIC DNA]</scope>
    <source>
        <strain evidence="9">E44_bin3</strain>
    </source>
</reference>
<dbReference type="Pfam" id="PF01268">
    <property type="entry name" value="FTHFS"/>
    <property type="match status" value="1"/>
</dbReference>
<dbReference type="InterPro" id="IPR000559">
    <property type="entry name" value="Formate_THF_ligase"/>
</dbReference>
<evidence type="ECO:0000256" key="8">
    <source>
        <dbReference type="HAMAP-Rule" id="MF_01543"/>
    </source>
</evidence>
<dbReference type="EMBL" id="SOJT01000097">
    <property type="protein sequence ID" value="TET29084.1"/>
    <property type="molecule type" value="Genomic_DNA"/>
</dbReference>
<dbReference type="Proteomes" id="UP000316517">
    <property type="component" value="Unassembled WGS sequence"/>
</dbReference>
<protein>
    <recommendedName>
        <fullName evidence="8">Formate--tetrahydrofolate ligase</fullName>
        <ecNumber evidence="8">6.3.4.3</ecNumber>
    </recommendedName>
    <alternativeName>
        <fullName evidence="8">Formyltetrahydrofolate synthetase</fullName>
        <shortName evidence="8">FHS</shortName>
        <shortName evidence="8">FTHFS</shortName>
    </alternativeName>
</protein>
<comment type="pathway">
    <text evidence="1 8">One-carbon metabolism; tetrahydrofolate interconversion.</text>
</comment>
<dbReference type="GO" id="GO:0004329">
    <property type="term" value="F:formate-tetrahydrofolate ligase activity"/>
    <property type="evidence" value="ECO:0007669"/>
    <property type="project" value="UniProtKB-UniRule"/>
</dbReference>
<dbReference type="Gene3D" id="3.40.50.300">
    <property type="entry name" value="P-loop containing nucleotide triphosphate hydrolases"/>
    <property type="match status" value="1"/>
</dbReference>
<dbReference type="UniPathway" id="UPA00193"/>
<comment type="similarity">
    <text evidence="7 8">Belongs to the formate--tetrahydrofolate ligase family.</text>
</comment>
<keyword evidence="4 8" id="KW-0547">Nucleotide-binding</keyword>